<proteinExistence type="predicted"/>
<dbReference type="InterPro" id="IPR001387">
    <property type="entry name" value="Cro/C1-type_HTH"/>
</dbReference>
<dbReference type="EMBL" id="JBHRYJ010000002">
    <property type="protein sequence ID" value="MFC3676139.1"/>
    <property type="molecule type" value="Genomic_DNA"/>
</dbReference>
<gene>
    <name evidence="2" type="ORF">ACFOOQ_11330</name>
</gene>
<reference evidence="3" key="1">
    <citation type="journal article" date="2019" name="Int. J. Syst. Evol. Microbiol.">
        <title>The Global Catalogue of Microorganisms (GCM) 10K type strain sequencing project: providing services to taxonomists for standard genome sequencing and annotation.</title>
        <authorList>
            <consortium name="The Broad Institute Genomics Platform"/>
            <consortium name="The Broad Institute Genome Sequencing Center for Infectious Disease"/>
            <person name="Wu L."/>
            <person name="Ma J."/>
        </authorList>
    </citation>
    <scope>NUCLEOTIDE SEQUENCE [LARGE SCALE GENOMIC DNA]</scope>
    <source>
        <strain evidence="3">KCTC 42182</strain>
    </source>
</reference>
<feature type="domain" description="HTH cro/C1-type" evidence="1">
    <location>
        <begin position="32"/>
        <end position="86"/>
    </location>
</feature>
<dbReference type="InterPro" id="IPR010982">
    <property type="entry name" value="Lambda_DNA-bd_dom_sf"/>
</dbReference>
<evidence type="ECO:0000313" key="2">
    <source>
        <dbReference type="EMBL" id="MFC3676139.1"/>
    </source>
</evidence>
<dbReference type="RefSeq" id="WP_379726179.1">
    <property type="nucleotide sequence ID" value="NZ_JBHRYJ010000002.1"/>
</dbReference>
<protein>
    <submittedName>
        <fullName evidence="2">Helix-turn-helix domain-containing protein</fullName>
    </submittedName>
</protein>
<evidence type="ECO:0000313" key="3">
    <source>
        <dbReference type="Proteomes" id="UP001595711"/>
    </source>
</evidence>
<dbReference type="SUPFAM" id="SSF47413">
    <property type="entry name" value="lambda repressor-like DNA-binding domains"/>
    <property type="match status" value="1"/>
</dbReference>
<evidence type="ECO:0000259" key="1">
    <source>
        <dbReference type="PROSITE" id="PS50943"/>
    </source>
</evidence>
<accession>A0ABV7VF39</accession>
<dbReference type="CDD" id="cd00093">
    <property type="entry name" value="HTH_XRE"/>
    <property type="match status" value="1"/>
</dbReference>
<dbReference type="Gene3D" id="1.10.260.40">
    <property type="entry name" value="lambda repressor-like DNA-binding domains"/>
    <property type="match status" value="1"/>
</dbReference>
<dbReference type="Proteomes" id="UP001595711">
    <property type="component" value="Unassembled WGS sequence"/>
</dbReference>
<dbReference type="PROSITE" id="PS50943">
    <property type="entry name" value="HTH_CROC1"/>
    <property type="match status" value="1"/>
</dbReference>
<keyword evidence="3" id="KW-1185">Reference proteome</keyword>
<organism evidence="2 3">
    <name type="scientific">Ferrovibrio xuzhouensis</name>
    <dbReference type="NCBI Taxonomy" id="1576914"/>
    <lineage>
        <taxon>Bacteria</taxon>
        <taxon>Pseudomonadati</taxon>
        <taxon>Pseudomonadota</taxon>
        <taxon>Alphaproteobacteria</taxon>
        <taxon>Rhodospirillales</taxon>
        <taxon>Rhodospirillaceae</taxon>
        <taxon>Ferrovibrio</taxon>
    </lineage>
</organism>
<dbReference type="Pfam" id="PF01381">
    <property type="entry name" value="HTH_3"/>
    <property type="match status" value="1"/>
</dbReference>
<comment type="caution">
    <text evidence="2">The sequence shown here is derived from an EMBL/GenBank/DDBJ whole genome shotgun (WGS) entry which is preliminary data.</text>
</comment>
<name>A0ABV7VF39_9PROT</name>
<dbReference type="SMART" id="SM00530">
    <property type="entry name" value="HTH_XRE"/>
    <property type="match status" value="1"/>
</dbReference>
<sequence length="164" mass="17739">MNMIDPIAHGAGTIVANRRKPNPYDVHVGARLRACRTLAGFSQERLGAAVSLSFQQIQKYEKGLNRIGASRLQQFAQILNVPPSYFFDGMPIDGAAQDTGDPLAAVAGDIAATSDNSPVSRRQALELVRYFGAIRDRNVREAIFKMVRTCSDVTDEAETEGGAA</sequence>